<dbReference type="InterPro" id="IPR005318">
    <property type="entry name" value="OM_porin_bac"/>
</dbReference>
<organism evidence="5 6">
    <name type="scientific">Thiomonas arsenitoxydans (strain DSM 22701 / CIP 110005 / 3As)</name>
    <dbReference type="NCBI Taxonomy" id="426114"/>
    <lineage>
        <taxon>Bacteria</taxon>
        <taxon>Pseudomonadati</taxon>
        <taxon>Pseudomonadota</taxon>
        <taxon>Betaproteobacteria</taxon>
        <taxon>Burkholderiales</taxon>
        <taxon>Thiomonas</taxon>
    </lineage>
</organism>
<gene>
    <name evidence="5" type="ORF">J0I24_06085</name>
</gene>
<name>A0A8I1SWR6_THIA3</name>
<dbReference type="InterPro" id="IPR023614">
    <property type="entry name" value="Porin_dom_sf"/>
</dbReference>
<evidence type="ECO:0000256" key="4">
    <source>
        <dbReference type="SAM" id="SignalP"/>
    </source>
</evidence>
<dbReference type="PANTHER" id="PTHR34596">
    <property type="entry name" value="CHITOPORIN"/>
    <property type="match status" value="1"/>
</dbReference>
<evidence type="ECO:0000256" key="1">
    <source>
        <dbReference type="ARBA" id="ARBA00009075"/>
    </source>
</evidence>
<accession>A0A8I1SWR6</accession>
<keyword evidence="2" id="KW-0813">Transport</keyword>
<evidence type="ECO:0000313" key="6">
    <source>
        <dbReference type="Proteomes" id="UP000664800"/>
    </source>
</evidence>
<dbReference type="EMBL" id="JAFKMR010000013">
    <property type="protein sequence ID" value="MBN8743859.1"/>
    <property type="molecule type" value="Genomic_DNA"/>
</dbReference>
<comment type="similarity">
    <text evidence="1">Belongs to the outer membrane porin (Opr) (TC 1.B.25) family.</text>
</comment>
<evidence type="ECO:0000256" key="3">
    <source>
        <dbReference type="ARBA" id="ARBA00022729"/>
    </source>
</evidence>
<proteinExistence type="inferred from homology"/>
<dbReference type="AlphaFoldDB" id="A0A8I1SWR6"/>
<evidence type="ECO:0000313" key="5">
    <source>
        <dbReference type="EMBL" id="MBN8743859.1"/>
    </source>
</evidence>
<dbReference type="Gene3D" id="2.40.160.10">
    <property type="entry name" value="Porin"/>
    <property type="match status" value="1"/>
</dbReference>
<protein>
    <submittedName>
        <fullName evidence="5">OprD family outer membrane porin</fullName>
    </submittedName>
</protein>
<evidence type="ECO:0000256" key="2">
    <source>
        <dbReference type="ARBA" id="ARBA00022448"/>
    </source>
</evidence>
<feature type="chain" id="PRO_5034521319" evidence="4">
    <location>
        <begin position="32"/>
        <end position="439"/>
    </location>
</feature>
<dbReference type="Pfam" id="PF03573">
    <property type="entry name" value="OprD"/>
    <property type="match status" value="1"/>
</dbReference>
<dbReference type="GO" id="GO:0016020">
    <property type="term" value="C:membrane"/>
    <property type="evidence" value="ECO:0007669"/>
    <property type="project" value="InterPro"/>
</dbReference>
<keyword evidence="3 4" id="KW-0732">Signal</keyword>
<sequence>MTTHPFTLRKPLLAFALSAASVLSLPTPSLAASPASFFHVSGFVRLYGFNKNYGAPTKPDQRSSALGEGLNITTDPFLGGFGLGLSVYNANAIETFPAGDKAQETTLMGAKSSLTTVGQAYAQYARDGALIRAGRQIINTPWMGARDSRMIPQTFQGVWASIAPVKGLQLMATRINAFRSRTSDSFTHDNLYYPNGYEGDTLYGTTTVFPKKTVLPEASGTSVVGARYHSGPIHGEAWFYDYTDFARSTYLNGGYAFGKAHDAFAPYVDAQFMHQTGGSMFQKYKATLFGKGGAVDSTLWGLRGGVKFSGNNVSLAYNKLEDHANAFGGGSIVSPYGDHTAMYAAVMTANLLAYGPGDATELAYSRSFLDHQLKLKVAALKFHTTYSGNPHAVYFDATYALNGKLKGLSIRERLAISNGASSAAYRSLVYNRLMLQYRF</sequence>
<dbReference type="GO" id="GO:0015288">
    <property type="term" value="F:porin activity"/>
    <property type="evidence" value="ECO:0007669"/>
    <property type="project" value="TreeGrafter"/>
</dbReference>
<dbReference type="Proteomes" id="UP000664800">
    <property type="component" value="Unassembled WGS sequence"/>
</dbReference>
<dbReference type="RefSeq" id="WP_276729155.1">
    <property type="nucleotide sequence ID" value="NZ_JAFKMR010000013.1"/>
</dbReference>
<feature type="signal peptide" evidence="4">
    <location>
        <begin position="1"/>
        <end position="31"/>
    </location>
</feature>
<reference evidence="5" key="1">
    <citation type="submission" date="2021-02" db="EMBL/GenBank/DDBJ databases">
        <title>Thiocyanate and organic carbon inputs drive convergent selection for specific autotrophic Afipia and Thiobacillus strains within complex microbiomes.</title>
        <authorList>
            <person name="Huddy R.J."/>
            <person name="Sachdeva R."/>
            <person name="Kadzinga F."/>
            <person name="Kantor R.S."/>
            <person name="Harrison S.T.L."/>
            <person name="Banfield J.F."/>
        </authorList>
    </citation>
    <scope>NUCLEOTIDE SEQUENCE</scope>
    <source>
        <strain evidence="5">SCN18_13_7_16_R3_B_64_19</strain>
    </source>
</reference>
<comment type="caution">
    <text evidence="5">The sequence shown here is derived from an EMBL/GenBank/DDBJ whole genome shotgun (WGS) entry which is preliminary data.</text>
</comment>
<dbReference type="PANTHER" id="PTHR34596:SF2">
    <property type="entry name" value="CHITOPORIN"/>
    <property type="match status" value="1"/>
</dbReference>